<organism evidence="1">
    <name type="scientific">Tuwongella immobilis</name>
    <dbReference type="NCBI Taxonomy" id="692036"/>
    <lineage>
        <taxon>Bacteria</taxon>
        <taxon>Pseudomonadati</taxon>
        <taxon>Planctomycetota</taxon>
        <taxon>Planctomycetia</taxon>
        <taxon>Gemmatales</taxon>
        <taxon>Gemmataceae</taxon>
        <taxon>Tuwongella</taxon>
    </lineage>
</organism>
<dbReference type="Proteomes" id="UP000464378">
    <property type="component" value="Chromosome"/>
</dbReference>
<dbReference type="SUPFAM" id="SSF53474">
    <property type="entry name" value="alpha/beta-Hydrolases"/>
    <property type="match status" value="1"/>
</dbReference>
<accession>A0A6C2YR39</accession>
<keyword evidence="2" id="KW-1185">Reference proteome</keyword>
<proteinExistence type="predicted"/>
<evidence type="ECO:0000313" key="2">
    <source>
        <dbReference type="Proteomes" id="UP000464378"/>
    </source>
</evidence>
<protein>
    <submittedName>
        <fullName evidence="1">Uncharacterized protein</fullName>
    </submittedName>
</protein>
<name>A0A6C2YR39_9BACT</name>
<sequence length="416" mass="45401">MRSWIVGLLGIGLVSSASGAEWELSIPPKEGEKYQSAAFRLWVPDHVPTLRALIIRQHGCGRAGLDHASDLQWQALAIKHRAALLGTHFIPQKECADWFVPTNGSERALADALAKFAQESKHPELPQLPMAIWGHSGGALWAMHYVARHPERMIAAVPRSQALVDLPEASMGVPVLLQYGEQEKTGRFEAVHRNSLASMQKNRPRGAVWASSIDPKSSHDCRRGRDLSIRFLDAALTARLPLADSPTAALRPVDRSRAWLGNPDTLAIFPADKYPGDANAASWLIDETFAKAWQTFGKTGELTDTTPPPAPIAVSVARDTNGGMRIRWLAVADLESGIRGFRVLRDGKEIAVVGSPKGRDNAQGLFQSWNYGDEAVPRNPSMTLFDRDGTTTSIYKVITVNRDGLESTATVGTEAK</sequence>
<gene>
    <name evidence="1" type="ORF">GMBLW1_06180</name>
</gene>
<dbReference type="EMBL" id="LR586016">
    <property type="protein sequence ID" value="VIP03342.1"/>
    <property type="molecule type" value="Genomic_DNA"/>
</dbReference>
<dbReference type="InterPro" id="IPR029058">
    <property type="entry name" value="AB_hydrolase_fold"/>
</dbReference>
<dbReference type="RefSeq" id="WP_162658422.1">
    <property type="nucleotide sequence ID" value="NZ_LR593887.1"/>
</dbReference>
<dbReference type="EMBL" id="LR593887">
    <property type="protein sequence ID" value="VTS04056.1"/>
    <property type="molecule type" value="Genomic_DNA"/>
</dbReference>
<evidence type="ECO:0000313" key="1">
    <source>
        <dbReference type="EMBL" id="VIP03342.1"/>
    </source>
</evidence>
<dbReference type="KEGG" id="tim:GMBLW1_06180"/>
<dbReference type="InParanoid" id="A0A6C2YR39"/>
<dbReference type="Gene3D" id="3.40.50.1820">
    <property type="entry name" value="alpha/beta hydrolase"/>
    <property type="match status" value="1"/>
</dbReference>
<dbReference type="AlphaFoldDB" id="A0A6C2YR39"/>
<reference evidence="1" key="1">
    <citation type="submission" date="2019-04" db="EMBL/GenBank/DDBJ databases">
        <authorList>
            <consortium name="Science for Life Laboratories"/>
        </authorList>
    </citation>
    <scope>NUCLEOTIDE SEQUENCE</scope>
    <source>
        <strain evidence="1">MBLW1</strain>
    </source>
</reference>